<dbReference type="RefSeq" id="WP_163800637.1">
    <property type="nucleotide sequence ID" value="NZ_AP022588.1"/>
</dbReference>
<dbReference type="AlphaFoldDB" id="A0A7I7QXI8"/>
<gene>
    <name evidence="1" type="ORF">MSEDJ_51890</name>
</gene>
<dbReference type="Proteomes" id="UP000467193">
    <property type="component" value="Chromosome"/>
</dbReference>
<protein>
    <submittedName>
        <fullName evidence="1">Uncharacterized protein</fullName>
    </submittedName>
</protein>
<proteinExistence type="predicted"/>
<organism evidence="1 2">
    <name type="scientific">Mycolicibacterium sediminis</name>
    <dbReference type="NCBI Taxonomy" id="1286180"/>
    <lineage>
        <taxon>Bacteria</taxon>
        <taxon>Bacillati</taxon>
        <taxon>Actinomycetota</taxon>
        <taxon>Actinomycetes</taxon>
        <taxon>Mycobacteriales</taxon>
        <taxon>Mycobacteriaceae</taxon>
        <taxon>Mycolicibacterium</taxon>
    </lineage>
</organism>
<dbReference type="KEGG" id="msei:MSEDJ_51890"/>
<reference evidence="1 2" key="1">
    <citation type="journal article" date="2019" name="Emerg. Microbes Infect.">
        <title>Comprehensive subspecies identification of 175 nontuberculous mycobacteria species based on 7547 genomic profiles.</title>
        <authorList>
            <person name="Matsumoto Y."/>
            <person name="Kinjo T."/>
            <person name="Motooka D."/>
            <person name="Nabeya D."/>
            <person name="Jung N."/>
            <person name="Uechi K."/>
            <person name="Horii T."/>
            <person name="Iida T."/>
            <person name="Fujita J."/>
            <person name="Nakamura S."/>
        </authorList>
    </citation>
    <scope>NUCLEOTIDE SEQUENCE [LARGE SCALE GENOMIC DNA]</scope>
    <source>
        <strain evidence="1 2">JCM 17899</strain>
    </source>
</reference>
<dbReference type="EMBL" id="AP022588">
    <property type="protein sequence ID" value="BBY31093.1"/>
    <property type="molecule type" value="Genomic_DNA"/>
</dbReference>
<accession>A0A7I7QXI8</accession>
<sequence length="249" mass="26947">MSIFPAPTRVLSDYEVACVLARAVGIINPLLDLLASDPVGLKERTRDLAADGAAGKVLDAAAWVLDAADVPGTKAWEDMDTDARVHWWVRRVGAVDTIIVAFPGVLGVIADRLPLQDFLGFANQAVILCAVAREHGITDRRQQVRLLASVMCDREVSPDEDVAVPAEPEQDAVEWSFAGVGKALWQLAGLMRAIGDELVKRHRPRGIYRYLGMLPGAGAVADYFGEFGALNRAAKEGRGWIDRHPAVTT</sequence>
<evidence type="ECO:0000313" key="2">
    <source>
        <dbReference type="Proteomes" id="UP000467193"/>
    </source>
</evidence>
<keyword evidence="2" id="KW-1185">Reference proteome</keyword>
<name>A0A7I7QXI8_9MYCO</name>
<evidence type="ECO:0000313" key="1">
    <source>
        <dbReference type="EMBL" id="BBY31093.1"/>
    </source>
</evidence>